<evidence type="ECO:0000259" key="6">
    <source>
        <dbReference type="PROSITE" id="PS50888"/>
    </source>
</evidence>
<dbReference type="GO" id="GO:0005634">
    <property type="term" value="C:nucleus"/>
    <property type="evidence" value="ECO:0007669"/>
    <property type="project" value="UniProtKB-SubCell"/>
</dbReference>
<dbReference type="PROSITE" id="PS50888">
    <property type="entry name" value="BHLH"/>
    <property type="match status" value="1"/>
</dbReference>
<dbReference type="Pfam" id="PF14215">
    <property type="entry name" value="bHLH-MYC_N"/>
    <property type="match status" value="1"/>
</dbReference>
<feature type="region of interest" description="Disordered" evidence="5">
    <location>
        <begin position="529"/>
        <end position="570"/>
    </location>
</feature>
<dbReference type="Gramene" id="OE9A049504T3">
    <property type="protein sequence ID" value="OE9A049504C3"/>
    <property type="gene ID" value="OE9A049504"/>
</dbReference>
<keyword evidence="4" id="KW-0539">Nucleus</keyword>
<dbReference type="EMBL" id="CACTIH010000113">
    <property type="protein sequence ID" value="CAA2954392.1"/>
    <property type="molecule type" value="Genomic_DNA"/>
</dbReference>
<keyword evidence="2" id="KW-0805">Transcription regulation</keyword>
<dbReference type="InterPro" id="IPR043561">
    <property type="entry name" value="LHW-like"/>
</dbReference>
<dbReference type="PANTHER" id="PTHR46196">
    <property type="entry name" value="TRANSCRIPTION FACTOR BHLH155-LIKE ISOFORM X1-RELATED"/>
    <property type="match status" value="1"/>
</dbReference>
<evidence type="ECO:0000256" key="4">
    <source>
        <dbReference type="ARBA" id="ARBA00023242"/>
    </source>
</evidence>
<evidence type="ECO:0000256" key="1">
    <source>
        <dbReference type="ARBA" id="ARBA00004123"/>
    </source>
</evidence>
<feature type="compositionally biased region" description="Basic and acidic residues" evidence="5">
    <location>
        <begin position="557"/>
        <end position="570"/>
    </location>
</feature>
<accession>A0A8S0PL29</accession>
<proteinExistence type="predicted"/>
<dbReference type="AlphaFoldDB" id="A0A8S0PL29"/>
<reference evidence="7 8" key="1">
    <citation type="submission" date="2019-12" db="EMBL/GenBank/DDBJ databases">
        <authorList>
            <person name="Alioto T."/>
            <person name="Alioto T."/>
            <person name="Gomez Garrido J."/>
        </authorList>
    </citation>
    <scope>NUCLEOTIDE SEQUENCE [LARGE SCALE GENOMIC DNA]</scope>
</reference>
<evidence type="ECO:0000256" key="3">
    <source>
        <dbReference type="ARBA" id="ARBA00023163"/>
    </source>
</evidence>
<dbReference type="OrthoDB" id="778365at2759"/>
<dbReference type="InterPro" id="IPR011598">
    <property type="entry name" value="bHLH_dom"/>
</dbReference>
<dbReference type="PANTHER" id="PTHR46196:SF3">
    <property type="entry name" value="TRANSCRIPTION FACTOR LHW-LIKE ISOFORM X1"/>
    <property type="match status" value="1"/>
</dbReference>
<dbReference type="GO" id="GO:0003700">
    <property type="term" value="F:DNA-binding transcription factor activity"/>
    <property type="evidence" value="ECO:0007669"/>
    <property type="project" value="InterPro"/>
</dbReference>
<dbReference type="Proteomes" id="UP000594638">
    <property type="component" value="Unassembled WGS sequence"/>
</dbReference>
<feature type="domain" description="BHLH" evidence="6">
    <location>
        <begin position="556"/>
        <end position="605"/>
    </location>
</feature>
<evidence type="ECO:0000313" key="8">
    <source>
        <dbReference type="Proteomes" id="UP000594638"/>
    </source>
</evidence>
<keyword evidence="3" id="KW-0804">Transcription</keyword>
<comment type="caution">
    <text evidence="7">The sequence shown here is derived from an EMBL/GenBank/DDBJ whole genome shotgun (WGS) entry which is preliminary data.</text>
</comment>
<organism evidence="7 8">
    <name type="scientific">Olea europaea subsp. europaea</name>
    <dbReference type="NCBI Taxonomy" id="158383"/>
    <lineage>
        <taxon>Eukaryota</taxon>
        <taxon>Viridiplantae</taxon>
        <taxon>Streptophyta</taxon>
        <taxon>Embryophyta</taxon>
        <taxon>Tracheophyta</taxon>
        <taxon>Spermatophyta</taxon>
        <taxon>Magnoliopsida</taxon>
        <taxon>eudicotyledons</taxon>
        <taxon>Gunneridae</taxon>
        <taxon>Pentapetalae</taxon>
        <taxon>asterids</taxon>
        <taxon>lamiids</taxon>
        <taxon>Lamiales</taxon>
        <taxon>Oleaceae</taxon>
        <taxon>Oleeae</taxon>
        <taxon>Olea</taxon>
    </lineage>
</organism>
<dbReference type="Pfam" id="PF23176">
    <property type="entry name" value="bHLH_LHW"/>
    <property type="match status" value="1"/>
</dbReference>
<dbReference type="GO" id="GO:0046983">
    <property type="term" value="F:protein dimerization activity"/>
    <property type="evidence" value="ECO:0007669"/>
    <property type="project" value="InterPro"/>
</dbReference>
<keyword evidence="8" id="KW-1185">Reference proteome</keyword>
<comment type="subcellular location">
    <subcellularLocation>
        <location evidence="1">Nucleus</location>
    </subcellularLocation>
</comment>
<evidence type="ECO:0000313" key="7">
    <source>
        <dbReference type="EMBL" id="CAA2954392.1"/>
    </source>
</evidence>
<name>A0A8S0PL29_OLEEU</name>
<evidence type="ECO:0000256" key="2">
    <source>
        <dbReference type="ARBA" id="ARBA00023015"/>
    </source>
</evidence>
<dbReference type="InterPro" id="IPR025610">
    <property type="entry name" value="MYC/MYB_N"/>
</dbReference>
<gene>
    <name evidence="7" type="ORF">OLEA9_A049504</name>
</gene>
<protein>
    <submittedName>
        <fullName evidence="7">Transcription factor EMB1444-like</fullName>
    </submittedName>
</protein>
<sequence>MGINSLRSFLQRLCCNSQWSYAVFWKLKHQHEMIFVWEDGFCGNWKLRDPMEGTIDDFSLKYSNDIFSSAYKSSVHDENPSENPIALAVADMSNAYHVFGKGVVGEAACTGNPRWIYSDSMATDEFCSSLVAECPQEWLVQFLAGITTILLLPVLPHGVLQLGSMEMVAEDAAIGAYLKAEFEAHKNFVACDGESPNQQFSHMSTLMENLEEQMITDKYKMNENQKGIDGNGSIHNKISTANQNKLVHTVPDLSGMFVKDVPYTLEDVIESRISRQSLGMIHAAEPQLMHSSREDNKSDITESNIFNSFCLEENISTFSYSDDFDMRMWGEYIDDMTGFYTEPGVTLPTLSAKDCHNSIRESGGNIFSFPGDSELHKALGQEVSGNPGQYQYDLSISDNNVACSLIPDSDLTCSLEFSGMGTRGFSVKEDDFGHSLEDLVANARSNTDDSTSNDNSSNKFNCASSTKMSTGFLAASKRHIQSEQVALVEEDPVPWNFASPAFMANGRNSASYLSPSASSLESAISVLTHEQKQRKGNESVNPGKGLSLSSTNKKRVRAGDKRKPRPRDRQLIQDRIKELRELVPNGAKCSIDGLLDRTFKHMLFLRSVTDRADKLRQQALKEETDENIPKGPEANTDCQNGTSWAVELGSEQQLYPIVVKDLEHPGHMLIEMLCNDHTRFMEVADVIYNLQLTVLKGVMESRLDNTWACFIVEASRNFHRLDIFWPLMQLLQQNQTSSTSKI</sequence>
<evidence type="ECO:0000256" key="5">
    <source>
        <dbReference type="SAM" id="MobiDB-lite"/>
    </source>
</evidence>